<proteinExistence type="predicted"/>
<dbReference type="AlphaFoldDB" id="A0A6P4B349"/>
<protein>
    <submittedName>
        <fullName evidence="3">Uncharacterized protein LOC107459426</fullName>
    </submittedName>
</protein>
<evidence type="ECO:0000313" key="2">
    <source>
        <dbReference type="Proteomes" id="UP000515211"/>
    </source>
</evidence>
<organism evidence="2 3">
    <name type="scientific">Arachis duranensis</name>
    <name type="common">Wild peanut</name>
    <dbReference type="NCBI Taxonomy" id="130453"/>
    <lineage>
        <taxon>Eukaryota</taxon>
        <taxon>Viridiplantae</taxon>
        <taxon>Streptophyta</taxon>
        <taxon>Embryophyta</taxon>
        <taxon>Tracheophyta</taxon>
        <taxon>Spermatophyta</taxon>
        <taxon>Magnoliopsida</taxon>
        <taxon>eudicotyledons</taxon>
        <taxon>Gunneridae</taxon>
        <taxon>Pentapetalae</taxon>
        <taxon>rosids</taxon>
        <taxon>fabids</taxon>
        <taxon>Fabales</taxon>
        <taxon>Fabaceae</taxon>
        <taxon>Papilionoideae</taxon>
        <taxon>50 kb inversion clade</taxon>
        <taxon>dalbergioids sensu lato</taxon>
        <taxon>Dalbergieae</taxon>
        <taxon>Pterocarpus clade</taxon>
        <taxon>Arachis</taxon>
    </lineage>
</organism>
<keyword evidence="1" id="KW-1133">Transmembrane helix</keyword>
<accession>A0A6P4B349</accession>
<dbReference type="KEGG" id="adu:107459426"/>
<feature type="transmembrane region" description="Helical" evidence="1">
    <location>
        <begin position="42"/>
        <end position="62"/>
    </location>
</feature>
<reference evidence="2" key="1">
    <citation type="journal article" date="2016" name="Nat. Genet.">
        <title>The genome sequences of Arachis duranensis and Arachis ipaensis, the diploid ancestors of cultivated peanut.</title>
        <authorList>
            <person name="Bertioli D.J."/>
            <person name="Cannon S.B."/>
            <person name="Froenicke L."/>
            <person name="Huang G."/>
            <person name="Farmer A.D."/>
            <person name="Cannon E.K."/>
            <person name="Liu X."/>
            <person name="Gao D."/>
            <person name="Clevenger J."/>
            <person name="Dash S."/>
            <person name="Ren L."/>
            <person name="Moretzsohn M.C."/>
            <person name="Shirasawa K."/>
            <person name="Huang W."/>
            <person name="Vidigal B."/>
            <person name="Abernathy B."/>
            <person name="Chu Y."/>
            <person name="Niederhuth C.E."/>
            <person name="Umale P."/>
            <person name="Araujo A.C."/>
            <person name="Kozik A."/>
            <person name="Kim K.D."/>
            <person name="Burow M.D."/>
            <person name="Varshney R.K."/>
            <person name="Wang X."/>
            <person name="Zhang X."/>
            <person name="Barkley N."/>
            <person name="Guimaraes P.M."/>
            <person name="Isobe S."/>
            <person name="Guo B."/>
            <person name="Liao B."/>
            <person name="Stalker H.T."/>
            <person name="Schmitz R.J."/>
            <person name="Scheffler B.E."/>
            <person name="Leal-Bertioli S.C."/>
            <person name="Xun X."/>
            <person name="Jackson S.A."/>
            <person name="Michelmore R."/>
            <person name="Ozias-Akins P."/>
        </authorList>
    </citation>
    <scope>NUCLEOTIDE SEQUENCE [LARGE SCALE GENOMIC DNA]</scope>
    <source>
        <strain evidence="2">cv. V14167</strain>
    </source>
</reference>
<keyword evidence="2" id="KW-1185">Reference proteome</keyword>
<evidence type="ECO:0000313" key="3">
    <source>
        <dbReference type="RefSeq" id="XP_015933144.1"/>
    </source>
</evidence>
<keyword evidence="1" id="KW-0812">Transmembrane</keyword>
<dbReference type="InterPro" id="IPR021109">
    <property type="entry name" value="Peptidase_aspartic_dom_sf"/>
</dbReference>
<dbReference type="PANTHER" id="PTHR33067">
    <property type="entry name" value="RNA-DIRECTED DNA POLYMERASE-RELATED"/>
    <property type="match status" value="1"/>
</dbReference>
<dbReference type="CDD" id="cd00303">
    <property type="entry name" value="retropepsin_like"/>
    <property type="match status" value="1"/>
</dbReference>
<dbReference type="Proteomes" id="UP000515211">
    <property type="component" value="Chromosome 7"/>
</dbReference>
<dbReference type="RefSeq" id="XP_015933144.1">
    <property type="nucleotide sequence ID" value="XM_016077658.1"/>
</dbReference>
<feature type="transmembrane region" description="Helical" evidence="1">
    <location>
        <begin position="12"/>
        <end position="30"/>
    </location>
</feature>
<gene>
    <name evidence="3" type="primary">LOC107459426</name>
</gene>
<dbReference type="Gene3D" id="2.40.70.10">
    <property type="entry name" value="Acid Proteases"/>
    <property type="match status" value="1"/>
</dbReference>
<keyword evidence="1" id="KW-0472">Membrane</keyword>
<dbReference type="GeneID" id="107459426"/>
<dbReference type="PANTHER" id="PTHR33067:SF9">
    <property type="entry name" value="RNA-DIRECTED DNA POLYMERASE"/>
    <property type="match status" value="1"/>
</dbReference>
<name>A0A6P4B349_ARADU</name>
<sequence length="299" mass="33186">MASSSSSSGTILSSIGVDVGVLCSFGFVLFHSLPLQNQWKCIIVLLFIWKLTLKLMHILSILKTFVVNMTESLPKGDPGSFVIPCTIGDTTMQMPLCDLGASINLMPLLLIRRLQIDEVKPTFICLQLADRSIRYPFGVVENLLVKVGSFIFPADFVILDIKEDKNPSIILGRPFLATGRALIDVQKGEVTLRVNEEEIVLNVLEALRHPDDPEGCMRIDIVEPLVEEVFETDKLEDALESSPKDTWLEIDGSAHQREKLCTPSSEEGPPKLDLKSLPPSLKYIFLGDKDTYPVIIIPP</sequence>
<evidence type="ECO:0000256" key="1">
    <source>
        <dbReference type="SAM" id="Phobius"/>
    </source>
</evidence>
<reference evidence="3" key="2">
    <citation type="submission" date="2025-08" db="UniProtKB">
        <authorList>
            <consortium name="RefSeq"/>
        </authorList>
    </citation>
    <scope>IDENTIFICATION</scope>
    <source>
        <tissue evidence="3">Whole plant</tissue>
    </source>
</reference>